<dbReference type="GO" id="GO:0042371">
    <property type="term" value="P:vitamin K biosynthetic process"/>
    <property type="evidence" value="ECO:0007669"/>
    <property type="project" value="TreeGrafter"/>
</dbReference>
<evidence type="ECO:0000256" key="1">
    <source>
        <dbReference type="ARBA" id="ARBA00004141"/>
    </source>
</evidence>
<feature type="transmembrane region" description="Helical" evidence="8">
    <location>
        <begin position="96"/>
        <end position="115"/>
    </location>
</feature>
<dbReference type="EMBL" id="BOQE01000001">
    <property type="protein sequence ID" value="GIM44897.1"/>
    <property type="molecule type" value="Genomic_DNA"/>
</dbReference>
<keyword evidence="11" id="KW-1185">Reference proteome</keyword>
<gene>
    <name evidence="10" type="primary">menA_1</name>
    <name evidence="8" type="synonym">menA</name>
    <name evidence="10" type="ORF">DNHGIG_04460</name>
</gene>
<comment type="caution">
    <text evidence="10">The sequence shown here is derived from an EMBL/GenBank/DDBJ whole genome shotgun (WGS) entry which is preliminary data.</text>
</comment>
<name>A0AAV4LAS8_9BACL</name>
<feature type="transmembrane region" description="Helical" evidence="8">
    <location>
        <begin position="121"/>
        <end position="139"/>
    </location>
</feature>
<dbReference type="HAMAP" id="MF_01937">
    <property type="entry name" value="MenA_1"/>
    <property type="match status" value="1"/>
</dbReference>
<dbReference type="GO" id="GO:0005886">
    <property type="term" value="C:plasma membrane"/>
    <property type="evidence" value="ECO:0007669"/>
    <property type="project" value="UniProtKB-SubCell"/>
</dbReference>
<accession>A0AAV4LAS8</accession>
<comment type="catalytic activity">
    <reaction evidence="8">
        <text>an all-trans-polyprenyl diphosphate + 1,4-dihydroxy-2-naphthoate + H(+) = a 2-demethylmenaquinol + CO2 + diphosphate</text>
        <dbReference type="Rhea" id="RHEA:26478"/>
        <dbReference type="Rhea" id="RHEA-COMP:9563"/>
        <dbReference type="Rhea" id="RHEA-COMP:9564"/>
        <dbReference type="ChEBI" id="CHEBI:11173"/>
        <dbReference type="ChEBI" id="CHEBI:15378"/>
        <dbReference type="ChEBI" id="CHEBI:16526"/>
        <dbReference type="ChEBI" id="CHEBI:33019"/>
        <dbReference type="ChEBI" id="CHEBI:55437"/>
        <dbReference type="ChEBI" id="CHEBI:58914"/>
        <dbReference type="EC" id="2.5.1.74"/>
    </reaction>
</comment>
<feature type="transmembrane region" description="Helical" evidence="8">
    <location>
        <begin position="151"/>
        <end position="170"/>
    </location>
</feature>
<dbReference type="PANTHER" id="PTHR13929">
    <property type="entry name" value="1,4-DIHYDROXY-2-NAPHTHOATE OCTAPRENYLTRANSFERASE"/>
    <property type="match status" value="1"/>
</dbReference>
<feature type="transmembrane region" description="Helical" evidence="8">
    <location>
        <begin position="12"/>
        <end position="38"/>
    </location>
</feature>
<dbReference type="EC" id="2.5.1.74" evidence="8 9"/>
<dbReference type="AlphaFoldDB" id="A0AAV4LAS8"/>
<comment type="similarity">
    <text evidence="8">Belongs to the MenA family. Type 1 subfamily.</text>
</comment>
<dbReference type="PIRSF" id="PIRSF005355">
    <property type="entry name" value="UBIAD1"/>
    <property type="match status" value="1"/>
</dbReference>
<organism evidence="10 11">
    <name type="scientific">Collibacillus ludicampi</name>
    <dbReference type="NCBI Taxonomy" id="2771369"/>
    <lineage>
        <taxon>Bacteria</taxon>
        <taxon>Bacillati</taxon>
        <taxon>Bacillota</taxon>
        <taxon>Bacilli</taxon>
        <taxon>Bacillales</taxon>
        <taxon>Alicyclobacillaceae</taxon>
        <taxon>Collibacillus</taxon>
    </lineage>
</organism>
<dbReference type="Pfam" id="PF01040">
    <property type="entry name" value="UbiA"/>
    <property type="match status" value="1"/>
</dbReference>
<dbReference type="InterPro" id="IPR026046">
    <property type="entry name" value="UBIAD1"/>
</dbReference>
<evidence type="ECO:0000313" key="10">
    <source>
        <dbReference type="EMBL" id="GIM44897.1"/>
    </source>
</evidence>
<evidence type="ECO:0000256" key="9">
    <source>
        <dbReference type="NCBIfam" id="TIGR00751"/>
    </source>
</evidence>
<keyword evidence="3 8" id="KW-1003">Cell membrane</keyword>
<dbReference type="CDD" id="cd13962">
    <property type="entry name" value="PT_UbiA_UBIAD1"/>
    <property type="match status" value="1"/>
</dbReference>
<dbReference type="Proteomes" id="UP001057291">
    <property type="component" value="Unassembled WGS sequence"/>
</dbReference>
<dbReference type="PANTHER" id="PTHR13929:SF0">
    <property type="entry name" value="UBIA PRENYLTRANSFERASE DOMAIN-CONTAINING PROTEIN 1"/>
    <property type="match status" value="1"/>
</dbReference>
<comment type="pathway">
    <text evidence="8">Quinol/quinone metabolism; menaquinone biosynthesis; menaquinol from 1,4-dihydroxy-2-naphthoate: step 1/2.</text>
</comment>
<evidence type="ECO:0000256" key="3">
    <source>
        <dbReference type="ARBA" id="ARBA00022475"/>
    </source>
</evidence>
<dbReference type="InterPro" id="IPR004657">
    <property type="entry name" value="MenA"/>
</dbReference>
<evidence type="ECO:0000256" key="7">
    <source>
        <dbReference type="ARBA" id="ARBA00023136"/>
    </source>
</evidence>
<dbReference type="GO" id="GO:0009234">
    <property type="term" value="P:menaquinone biosynthetic process"/>
    <property type="evidence" value="ECO:0007669"/>
    <property type="project" value="UniProtKB-UniRule"/>
</dbReference>
<keyword evidence="5 8" id="KW-0812">Transmembrane</keyword>
<keyword evidence="4 8" id="KW-0808">Transferase</keyword>
<comment type="subcellular location">
    <subcellularLocation>
        <location evidence="8">Cell membrane</location>
        <topology evidence="8">Multi-pass membrane protein</topology>
    </subcellularLocation>
    <subcellularLocation>
        <location evidence="1">Membrane</location>
        <topology evidence="1">Multi-pass membrane protein</topology>
    </subcellularLocation>
</comment>
<feature type="transmembrane region" description="Helical" evidence="8">
    <location>
        <begin position="44"/>
        <end position="64"/>
    </location>
</feature>
<evidence type="ECO:0000313" key="11">
    <source>
        <dbReference type="Proteomes" id="UP001057291"/>
    </source>
</evidence>
<evidence type="ECO:0000256" key="4">
    <source>
        <dbReference type="ARBA" id="ARBA00022679"/>
    </source>
</evidence>
<proteinExistence type="inferred from homology"/>
<dbReference type="InterPro" id="IPR000537">
    <property type="entry name" value="UbiA_prenyltransferase"/>
</dbReference>
<evidence type="ECO:0000256" key="5">
    <source>
        <dbReference type="ARBA" id="ARBA00022692"/>
    </source>
</evidence>
<reference evidence="10" key="1">
    <citation type="journal article" date="2023" name="Int. J. Syst. Evol. Microbiol.">
        <title>Collibacillus ludicampi gen. nov., sp. nov., a new soil bacterium of the family Alicyclobacillaceae.</title>
        <authorList>
            <person name="Jojima T."/>
            <person name="Ioku Y."/>
            <person name="Fukuta Y."/>
            <person name="Shirasaka N."/>
            <person name="Matsumura Y."/>
            <person name="Mori M."/>
        </authorList>
    </citation>
    <scope>NUCLEOTIDE SEQUENCE</scope>
    <source>
        <strain evidence="10">TP075</strain>
    </source>
</reference>
<dbReference type="GO" id="GO:0046428">
    <property type="term" value="F:1,4-dihydroxy-2-naphthoate polyprenyltransferase activity"/>
    <property type="evidence" value="ECO:0007669"/>
    <property type="project" value="UniProtKB-UniRule"/>
</dbReference>
<evidence type="ECO:0000256" key="8">
    <source>
        <dbReference type="HAMAP-Rule" id="MF_01937"/>
    </source>
</evidence>
<dbReference type="NCBIfam" id="TIGR00751">
    <property type="entry name" value="menA"/>
    <property type="match status" value="1"/>
</dbReference>
<dbReference type="Gene3D" id="1.10.357.140">
    <property type="entry name" value="UbiA prenyltransferase"/>
    <property type="match status" value="1"/>
</dbReference>
<keyword evidence="6 8" id="KW-1133">Transmembrane helix</keyword>
<dbReference type="InterPro" id="IPR044878">
    <property type="entry name" value="UbiA_sf"/>
</dbReference>
<dbReference type="RefSeq" id="WP_282198150.1">
    <property type="nucleotide sequence ID" value="NZ_BOQE01000001.1"/>
</dbReference>
<evidence type="ECO:0000256" key="6">
    <source>
        <dbReference type="ARBA" id="ARBA00022989"/>
    </source>
</evidence>
<protein>
    <recommendedName>
        <fullName evidence="8 9">1,4-dihydroxy-2-naphthoate octaprenyltransferase</fullName>
        <shortName evidence="8">DHNA-octaprenyltransferase</shortName>
        <ecNumber evidence="8 9">2.5.1.74</ecNumber>
    </recommendedName>
</protein>
<comment type="function">
    <text evidence="8">Conversion of 1,4-dihydroxy-2-naphthoate (DHNA) to demethylmenaquinone (DMK).</text>
</comment>
<feature type="transmembrane region" description="Helical" evidence="8">
    <location>
        <begin position="224"/>
        <end position="257"/>
    </location>
</feature>
<sequence>MVQAHRPSLVRIWFEAVRFPSFTATLIPVAMGGGFAVADRAFDGILFLLSLLAAILIQAGANLINDYYDHIHGVDDEHSLSPSGVIQKGWLSPIQVRNGGLTCFLLAVFIGIYLVKSSGLFLVFIGILGILLGYFYTGGPYPLAYRALGEAVVFLLMGPITVMGTYYVQIHTLRPGIALGAIPVGLMTTAILHANNLRDMEHDKKVNKKTLAILSGKRLAKREYYVLVGGAYLVQLLLIVVQILPLLSLVSFFTIPLAWRAVHLVHVHDSPLQLNLVLGLTVLLHLLYGTFLVLTMYIATLLW</sequence>
<feature type="transmembrane region" description="Helical" evidence="8">
    <location>
        <begin position="277"/>
        <end position="302"/>
    </location>
</feature>
<feature type="transmembrane region" description="Helical" evidence="8">
    <location>
        <begin position="176"/>
        <end position="195"/>
    </location>
</feature>
<evidence type="ECO:0000256" key="2">
    <source>
        <dbReference type="ARBA" id="ARBA00022428"/>
    </source>
</evidence>
<keyword evidence="2 8" id="KW-0474">Menaquinone biosynthesis</keyword>
<keyword evidence="7 8" id="KW-0472">Membrane</keyword>